<protein>
    <submittedName>
        <fullName evidence="1">Uncharacterized protein</fullName>
    </submittedName>
</protein>
<comment type="caution">
    <text evidence="1">The sequence shown here is derived from an EMBL/GenBank/DDBJ whole genome shotgun (WGS) entry which is preliminary data.</text>
</comment>
<dbReference type="EMBL" id="JBCGBO010000007">
    <property type="protein sequence ID" value="KAK9188842.1"/>
    <property type="molecule type" value="Genomic_DNA"/>
</dbReference>
<evidence type="ECO:0000313" key="2">
    <source>
        <dbReference type="Proteomes" id="UP001428341"/>
    </source>
</evidence>
<reference evidence="1 2" key="1">
    <citation type="submission" date="2024-05" db="EMBL/GenBank/DDBJ databases">
        <title>Haplotype-resolved chromosome-level genome assembly of Huyou (Citrus changshanensis).</title>
        <authorList>
            <person name="Miao C."/>
            <person name="Chen W."/>
            <person name="Wu Y."/>
            <person name="Wang L."/>
            <person name="Zhao S."/>
            <person name="Grierson D."/>
            <person name="Xu C."/>
            <person name="Chen K."/>
        </authorList>
    </citation>
    <scope>NUCLEOTIDE SEQUENCE [LARGE SCALE GENOMIC DNA]</scope>
    <source>
        <strain evidence="1">01-14</strain>
        <tissue evidence="1">Leaf</tissue>
    </source>
</reference>
<organism evidence="1 2">
    <name type="scientific">Citrus x changshan-huyou</name>
    <dbReference type="NCBI Taxonomy" id="2935761"/>
    <lineage>
        <taxon>Eukaryota</taxon>
        <taxon>Viridiplantae</taxon>
        <taxon>Streptophyta</taxon>
        <taxon>Embryophyta</taxon>
        <taxon>Tracheophyta</taxon>
        <taxon>Spermatophyta</taxon>
        <taxon>Magnoliopsida</taxon>
        <taxon>eudicotyledons</taxon>
        <taxon>Gunneridae</taxon>
        <taxon>Pentapetalae</taxon>
        <taxon>rosids</taxon>
        <taxon>malvids</taxon>
        <taxon>Sapindales</taxon>
        <taxon>Rutaceae</taxon>
        <taxon>Aurantioideae</taxon>
        <taxon>Citrus</taxon>
    </lineage>
</organism>
<proteinExistence type="predicted"/>
<name>A0AAP0LWT0_9ROSI</name>
<evidence type="ECO:0000313" key="1">
    <source>
        <dbReference type="EMBL" id="KAK9188842.1"/>
    </source>
</evidence>
<dbReference type="AlphaFoldDB" id="A0AAP0LWT0"/>
<keyword evidence="2" id="KW-1185">Reference proteome</keyword>
<gene>
    <name evidence="1" type="ORF">WN944_020247</name>
</gene>
<dbReference type="Proteomes" id="UP001428341">
    <property type="component" value="Unassembled WGS sequence"/>
</dbReference>
<accession>A0AAP0LWT0</accession>
<sequence>MLENVSYGPNGYAIHEDSYDMENEYRNNYSSMQMMPPHYSKQHMTYSSGTNGAYPDGGWNVKPKYHNAWDSPYMHQNGWSSTNGYYSYPSGGRYPGMTCPTRAPGRMPNSTMVNAEYETYQAVPGRIRMQNYGVQSESYDDFANRMHNGHQKVEWKSLPEHHRPEHHRHEHHHARRYQSFDSSNGYPVYGSTSDGYPVYATTLEPMPFPEGQHYQYSNPTFNNYMGYVPEEPRRIRVVNVDAEVNKKKIEENVDAEAEEFIQHEHKKFLLSKQRSEMSGPYY</sequence>